<dbReference type="PROSITE" id="PS50002">
    <property type="entry name" value="SH3"/>
    <property type="match status" value="1"/>
</dbReference>
<dbReference type="Gene3D" id="2.30.30.40">
    <property type="entry name" value="SH3 Domains"/>
    <property type="match status" value="1"/>
</dbReference>
<dbReference type="InterPro" id="IPR039687">
    <property type="entry name" value="NPHP1"/>
</dbReference>
<dbReference type="PRINTS" id="PR00452">
    <property type="entry name" value="SH3DOMAIN"/>
</dbReference>
<dbReference type="GO" id="GO:0005929">
    <property type="term" value="C:cilium"/>
    <property type="evidence" value="ECO:0007669"/>
    <property type="project" value="TreeGrafter"/>
</dbReference>
<feature type="region of interest" description="Disordered" evidence="3">
    <location>
        <begin position="95"/>
        <end position="114"/>
    </location>
</feature>
<dbReference type="SUPFAM" id="SSF50044">
    <property type="entry name" value="SH3-domain"/>
    <property type="match status" value="1"/>
</dbReference>
<organism evidence="5 6">
    <name type="scientific">Argiope bruennichi</name>
    <name type="common">Wasp spider</name>
    <name type="synonym">Aranea bruennichi</name>
    <dbReference type="NCBI Taxonomy" id="94029"/>
    <lineage>
        <taxon>Eukaryota</taxon>
        <taxon>Metazoa</taxon>
        <taxon>Ecdysozoa</taxon>
        <taxon>Arthropoda</taxon>
        <taxon>Chelicerata</taxon>
        <taxon>Arachnida</taxon>
        <taxon>Araneae</taxon>
        <taxon>Araneomorphae</taxon>
        <taxon>Entelegynae</taxon>
        <taxon>Araneoidea</taxon>
        <taxon>Araneidae</taxon>
        <taxon>Argiope</taxon>
    </lineage>
</organism>
<dbReference type="GO" id="GO:0005737">
    <property type="term" value="C:cytoplasm"/>
    <property type="evidence" value="ECO:0007669"/>
    <property type="project" value="TreeGrafter"/>
</dbReference>
<evidence type="ECO:0000256" key="3">
    <source>
        <dbReference type="SAM" id="MobiDB-lite"/>
    </source>
</evidence>
<dbReference type="AlphaFoldDB" id="A0A8T0FKK1"/>
<keyword evidence="6" id="KW-1185">Reference proteome</keyword>
<dbReference type="InterPro" id="IPR036028">
    <property type="entry name" value="SH3-like_dom_sf"/>
</dbReference>
<protein>
    <submittedName>
        <fullName evidence="5">Nephrocystin-1-like protein</fullName>
    </submittedName>
</protein>
<keyword evidence="1 2" id="KW-0728">SH3 domain</keyword>
<evidence type="ECO:0000313" key="5">
    <source>
        <dbReference type="EMBL" id="KAF8790768.1"/>
    </source>
</evidence>
<evidence type="ECO:0000313" key="6">
    <source>
        <dbReference type="Proteomes" id="UP000807504"/>
    </source>
</evidence>
<gene>
    <name evidence="5" type="ORF">HNY73_005739</name>
</gene>
<dbReference type="GO" id="GO:0090251">
    <property type="term" value="P:protein localization involved in establishment of planar polarity"/>
    <property type="evidence" value="ECO:0007669"/>
    <property type="project" value="TreeGrafter"/>
</dbReference>
<reference evidence="5" key="2">
    <citation type="submission" date="2020-06" db="EMBL/GenBank/DDBJ databases">
        <authorList>
            <person name="Sheffer M."/>
        </authorList>
    </citation>
    <scope>NUCLEOTIDE SEQUENCE</scope>
</reference>
<reference evidence="5" key="1">
    <citation type="journal article" date="2020" name="bioRxiv">
        <title>Chromosome-level reference genome of the European wasp spider Argiope bruennichi: a resource for studies on range expansion and evolutionary adaptation.</title>
        <authorList>
            <person name="Sheffer M.M."/>
            <person name="Hoppe A."/>
            <person name="Krehenwinkel H."/>
            <person name="Uhl G."/>
            <person name="Kuss A.W."/>
            <person name="Jensen L."/>
            <person name="Jensen C."/>
            <person name="Gillespie R.G."/>
            <person name="Hoff K.J."/>
            <person name="Prost S."/>
        </authorList>
    </citation>
    <scope>NUCLEOTIDE SEQUENCE</scope>
</reference>
<feature type="domain" description="SH3" evidence="4">
    <location>
        <begin position="15"/>
        <end position="75"/>
    </location>
</feature>
<dbReference type="Proteomes" id="UP000807504">
    <property type="component" value="Unassembled WGS sequence"/>
</dbReference>
<dbReference type="EMBL" id="JABXBU010000011">
    <property type="protein sequence ID" value="KAF8790768.1"/>
    <property type="molecule type" value="Genomic_DNA"/>
</dbReference>
<evidence type="ECO:0000256" key="2">
    <source>
        <dbReference type="PROSITE-ProRule" id="PRU00192"/>
    </source>
</evidence>
<dbReference type="OMA" id="CYLIALM"/>
<proteinExistence type="predicted"/>
<dbReference type="PANTHER" id="PTHR15176">
    <property type="entry name" value="NEPHROCYSTIN"/>
    <property type="match status" value="1"/>
</dbReference>
<evidence type="ECO:0000256" key="1">
    <source>
        <dbReference type="ARBA" id="ARBA00022443"/>
    </source>
</evidence>
<accession>A0A8T0FKK1</accession>
<dbReference type="SMART" id="SM00326">
    <property type="entry name" value="SH3"/>
    <property type="match status" value="1"/>
</dbReference>
<name>A0A8T0FKK1_ARGBR</name>
<dbReference type="OrthoDB" id="6414385at2759"/>
<sequence length="537" mass="61159">MTDEDSDSKDDDLQNMTFVCVALHDFRAEQTHDLSFQQGELLTVTGIRDSGWWEAKNDKGETGLVPSTFLKIPDHVKSKTDGTLGLETEKRNVPFSDSKSISKKPENSECNEDFITDETEPPRILVDRFSELSINHDVLPEGFRHSMLFDLAQKDSHYIIGNFMAPKLDESGIAFKDICYDKTLLKPNSTLLQKKISLIAARQIPEPPNDFIVKSRHIRMCFHDGNKQVLSNIHTVKAKWNKSSPKLWMFNSKVTPKDSCVEEGEIFIKCNECVPTLGILFELCISYEHVKGTSGEMCSGWAFMKLLNDSGEPVKSKTNILKVQDTEPFTAYFLRANSQGITGFFKKIKDKQKLPRIVISICDPDRPSNQQMSFLPSSLIGPWSCIAILSLSRKIIAEDLLERSSFDSSERILSPVLASLPHVLNDPDLLDALRISWTSVMKNLNTDDIRMDNMKKKTFRDLFCETVFVIANSNNILPLKFEKSELENARKFEIKRLLHIQEAQEKTLPLSEELEFSPFSLKMISANIINFNEREKF</sequence>
<dbReference type="Pfam" id="PF00018">
    <property type="entry name" value="SH3_1"/>
    <property type="match status" value="1"/>
</dbReference>
<dbReference type="InterPro" id="IPR001452">
    <property type="entry name" value="SH3_domain"/>
</dbReference>
<dbReference type="PANTHER" id="PTHR15176:SF1">
    <property type="entry name" value="NEPHROCYSTIN-1"/>
    <property type="match status" value="1"/>
</dbReference>
<comment type="caution">
    <text evidence="5">The sequence shown here is derived from an EMBL/GenBank/DDBJ whole genome shotgun (WGS) entry which is preliminary data.</text>
</comment>
<evidence type="ECO:0000259" key="4">
    <source>
        <dbReference type="PROSITE" id="PS50002"/>
    </source>
</evidence>